<protein>
    <submittedName>
        <fullName evidence="9">BglG family transcription antiterminator</fullName>
    </submittedName>
</protein>
<accession>A0A841TPN8</accession>
<keyword evidence="3" id="KW-0805">Transcription regulation</keyword>
<dbReference type="Proteomes" id="UP000553776">
    <property type="component" value="Unassembled WGS sequence"/>
</dbReference>
<name>A0A841TPN8_9BACL</name>
<dbReference type="Gene3D" id="3.40.930.10">
    <property type="entry name" value="Mannitol-specific EII, Chain A"/>
    <property type="match status" value="1"/>
</dbReference>
<evidence type="ECO:0000259" key="7">
    <source>
        <dbReference type="PROSITE" id="PS51099"/>
    </source>
</evidence>
<dbReference type="GO" id="GO:0008982">
    <property type="term" value="F:protein-N(PI)-phosphohistidine-sugar phosphotransferase activity"/>
    <property type="evidence" value="ECO:0007669"/>
    <property type="project" value="InterPro"/>
</dbReference>
<dbReference type="InterPro" id="IPR036095">
    <property type="entry name" value="PTS_EIIB-like_sf"/>
</dbReference>
<dbReference type="CDD" id="cd05568">
    <property type="entry name" value="PTS_IIB_bgl_like"/>
    <property type="match status" value="1"/>
</dbReference>
<dbReference type="InterPro" id="IPR007737">
    <property type="entry name" value="Mga_HTH"/>
</dbReference>
<feature type="domain" description="PTS EIIA type-2" evidence="6">
    <location>
        <begin position="544"/>
        <end position="696"/>
    </location>
</feature>
<evidence type="ECO:0000256" key="5">
    <source>
        <dbReference type="ARBA" id="ARBA00023163"/>
    </source>
</evidence>
<evidence type="ECO:0000259" key="6">
    <source>
        <dbReference type="PROSITE" id="PS51094"/>
    </source>
</evidence>
<feature type="domain" description="PRD" evidence="8">
    <location>
        <begin position="208"/>
        <end position="313"/>
    </location>
</feature>
<evidence type="ECO:0000256" key="1">
    <source>
        <dbReference type="ARBA" id="ARBA00022679"/>
    </source>
</evidence>
<gene>
    <name evidence="9" type="ORF">H7B90_02630</name>
</gene>
<dbReference type="InterPro" id="IPR002178">
    <property type="entry name" value="PTS_EIIA_type-2_dom"/>
</dbReference>
<comment type="caution">
    <text evidence="9">The sequence shown here is derived from an EMBL/GenBank/DDBJ whole genome shotgun (WGS) entry which is preliminary data.</text>
</comment>
<dbReference type="PROSITE" id="PS51372">
    <property type="entry name" value="PRD_2"/>
    <property type="match status" value="2"/>
</dbReference>
<dbReference type="Pfam" id="PF05043">
    <property type="entry name" value="Mga"/>
    <property type="match status" value="1"/>
</dbReference>
<feature type="domain" description="PTS EIIB type-2" evidence="7">
    <location>
        <begin position="428"/>
        <end position="519"/>
    </location>
</feature>
<evidence type="ECO:0000256" key="3">
    <source>
        <dbReference type="ARBA" id="ARBA00023015"/>
    </source>
</evidence>
<dbReference type="SUPFAM" id="SSF52794">
    <property type="entry name" value="PTS system IIB component-like"/>
    <property type="match status" value="1"/>
</dbReference>
<evidence type="ECO:0000313" key="10">
    <source>
        <dbReference type="Proteomes" id="UP000553776"/>
    </source>
</evidence>
<dbReference type="InterPro" id="IPR050661">
    <property type="entry name" value="BglG_antiterminators"/>
</dbReference>
<dbReference type="InterPro" id="IPR016152">
    <property type="entry name" value="PTrfase/Anion_transptr"/>
</dbReference>
<dbReference type="EMBL" id="JACJVR010000005">
    <property type="protein sequence ID" value="MBB6690286.1"/>
    <property type="molecule type" value="Genomic_DNA"/>
</dbReference>
<sequence>MEKKPKIKWSSRQREILLFFLESDGYGTLGDLADRLGVSVRTLQRELGELEPAALQWGLRFDKKSGVGLKLEGDPRDREELRAELERDAADKTYSPEERQFVMKRLVLSSKEPEKLYSFSRMLNVTESTVSQDLNRIEPWLAGYGIRLERKPGIGVYIEGDEKKIRSAMADLLYEAVTRDQLMELLHLQAGQERGKLEGSIRGRLLNFIDPQWLFKIEQVIQDLERRRGYAMADTAYVGFVVHLALAVQRFHKDEEIRLESEILEKLKATPEYAMAEELAAALGDKLGLAIPESEVGYITMHLLGARSRNVFAADYPHSAIRDYVAGMISAMERELKLDLGSDTALSENLTTHLTSAVQRIELGMAIRNPLLGHVKQEYPDIFEATRIASRYLERQIGKPVPEEEIGYLAMHFGTAILRMRDKGHERRRALLVCSSGIGASRLLSVQLERRFPNLHVVDTISLFHMDDWLRTHPEVDLILSTMDVHRSDDRVLVVSPLLSEEDVRLVEKRLERLPERTRSYRDEPTDIDEAVAKVERYRKALESLIPGIMVFEGVSPGDKRELIELGLRLVEAHYEVPDRDTLKRDLEKREELGPVMLEDEKVAMLHCRSAGIAETAVCVLKLDRDVDWSSDGDNGEFVPIRSVLMMMGPAGAPQEIYQLISEISVALVEEEFTGVLREGSPDRIAEEIRLVLKKGYLRLAGDILR</sequence>
<keyword evidence="4" id="KW-0010">Activator</keyword>
<dbReference type="InterPro" id="IPR036388">
    <property type="entry name" value="WH-like_DNA-bd_sf"/>
</dbReference>
<keyword evidence="1" id="KW-0808">Transferase</keyword>
<dbReference type="GO" id="GO:0009401">
    <property type="term" value="P:phosphoenolpyruvate-dependent sugar phosphotransferase system"/>
    <property type="evidence" value="ECO:0007669"/>
    <property type="project" value="InterPro"/>
</dbReference>
<keyword evidence="10" id="KW-1185">Reference proteome</keyword>
<evidence type="ECO:0000256" key="4">
    <source>
        <dbReference type="ARBA" id="ARBA00023159"/>
    </source>
</evidence>
<dbReference type="Pfam" id="PF00359">
    <property type="entry name" value="PTS_EIIA_2"/>
    <property type="match status" value="1"/>
</dbReference>
<proteinExistence type="predicted"/>
<dbReference type="Gene3D" id="1.10.1790.10">
    <property type="entry name" value="PRD domain"/>
    <property type="match status" value="2"/>
</dbReference>
<dbReference type="PANTHER" id="PTHR30185">
    <property type="entry name" value="CRYPTIC BETA-GLUCOSIDE BGL OPERON ANTITERMINATOR"/>
    <property type="match status" value="1"/>
</dbReference>
<dbReference type="RefSeq" id="WP_185134305.1">
    <property type="nucleotide sequence ID" value="NZ_BORM01000005.1"/>
</dbReference>
<dbReference type="AlphaFoldDB" id="A0A841TPN8"/>
<dbReference type="InterPro" id="IPR013011">
    <property type="entry name" value="PTS_EIIB_2"/>
</dbReference>
<dbReference type="PROSITE" id="PS51094">
    <property type="entry name" value="PTS_EIIA_TYPE_2"/>
    <property type="match status" value="1"/>
</dbReference>
<keyword evidence="2" id="KW-0677">Repeat</keyword>
<feature type="domain" description="PRD" evidence="8">
    <location>
        <begin position="316"/>
        <end position="423"/>
    </location>
</feature>
<keyword evidence="5" id="KW-0804">Transcription</keyword>
<dbReference type="Gene3D" id="1.10.10.10">
    <property type="entry name" value="Winged helix-like DNA-binding domain superfamily/Winged helix DNA-binding domain"/>
    <property type="match status" value="1"/>
</dbReference>
<dbReference type="SUPFAM" id="SSF46785">
    <property type="entry name" value="Winged helix' DNA-binding domain"/>
    <property type="match status" value="1"/>
</dbReference>
<dbReference type="GO" id="GO:0006355">
    <property type="term" value="P:regulation of DNA-templated transcription"/>
    <property type="evidence" value="ECO:0007669"/>
    <property type="project" value="InterPro"/>
</dbReference>
<dbReference type="PANTHER" id="PTHR30185:SF18">
    <property type="entry name" value="TRANSCRIPTIONAL REGULATOR MTLR"/>
    <property type="match status" value="1"/>
</dbReference>
<dbReference type="InterPro" id="IPR013196">
    <property type="entry name" value="HTH_11"/>
</dbReference>
<evidence type="ECO:0000256" key="2">
    <source>
        <dbReference type="ARBA" id="ARBA00022737"/>
    </source>
</evidence>
<dbReference type="SUPFAM" id="SSF63520">
    <property type="entry name" value="PTS-regulatory domain, PRD"/>
    <property type="match status" value="2"/>
</dbReference>
<dbReference type="SUPFAM" id="SSF55804">
    <property type="entry name" value="Phoshotransferase/anion transport protein"/>
    <property type="match status" value="1"/>
</dbReference>
<dbReference type="InterPro" id="IPR011608">
    <property type="entry name" value="PRD"/>
</dbReference>
<dbReference type="Gene3D" id="3.40.50.2300">
    <property type="match status" value="1"/>
</dbReference>
<dbReference type="InterPro" id="IPR036390">
    <property type="entry name" value="WH_DNA-bd_sf"/>
</dbReference>
<dbReference type="PROSITE" id="PS51099">
    <property type="entry name" value="PTS_EIIB_TYPE_2"/>
    <property type="match status" value="1"/>
</dbReference>
<evidence type="ECO:0000259" key="8">
    <source>
        <dbReference type="PROSITE" id="PS51372"/>
    </source>
</evidence>
<dbReference type="Pfam" id="PF00874">
    <property type="entry name" value="PRD"/>
    <property type="match status" value="2"/>
</dbReference>
<dbReference type="Pfam" id="PF08279">
    <property type="entry name" value="HTH_11"/>
    <property type="match status" value="1"/>
</dbReference>
<organism evidence="9 10">
    <name type="scientific">Cohnella xylanilytica</name>
    <dbReference type="NCBI Taxonomy" id="557555"/>
    <lineage>
        <taxon>Bacteria</taxon>
        <taxon>Bacillati</taxon>
        <taxon>Bacillota</taxon>
        <taxon>Bacilli</taxon>
        <taxon>Bacillales</taxon>
        <taxon>Paenibacillaceae</taxon>
        <taxon>Cohnella</taxon>
    </lineage>
</organism>
<reference evidence="9 10" key="1">
    <citation type="submission" date="2020-08" db="EMBL/GenBank/DDBJ databases">
        <title>Cohnella phylogeny.</title>
        <authorList>
            <person name="Dunlap C."/>
        </authorList>
    </citation>
    <scope>NUCLEOTIDE SEQUENCE [LARGE SCALE GENOMIC DNA]</scope>
    <source>
        <strain evidence="9 10">DSM 25239</strain>
    </source>
</reference>
<evidence type="ECO:0000313" key="9">
    <source>
        <dbReference type="EMBL" id="MBB6690286.1"/>
    </source>
</evidence>
<dbReference type="InterPro" id="IPR036634">
    <property type="entry name" value="PRD_sf"/>
</dbReference>